<gene>
    <name evidence="3" type="ORF">IR213_14935</name>
</gene>
<keyword evidence="1" id="KW-0732">Signal</keyword>
<dbReference type="NCBIfam" id="NF041384">
    <property type="entry name" value="YHS_seleno_dom"/>
    <property type="match status" value="1"/>
</dbReference>
<feature type="signal peptide" evidence="1">
    <location>
        <begin position="1"/>
        <end position="21"/>
    </location>
</feature>
<organism evidence="3 4">
    <name type="scientific">Flavobacterium soyangense</name>
    <dbReference type="NCBI Taxonomy" id="2023265"/>
    <lineage>
        <taxon>Bacteria</taxon>
        <taxon>Pseudomonadati</taxon>
        <taxon>Bacteroidota</taxon>
        <taxon>Flavobacteriia</taxon>
        <taxon>Flavobacteriales</taxon>
        <taxon>Flavobacteriaceae</taxon>
        <taxon>Flavobacterium</taxon>
    </lineage>
</organism>
<dbReference type="EMBL" id="JADHEC010000048">
    <property type="protein sequence ID" value="MBF2709872.1"/>
    <property type="molecule type" value="Genomic_DNA"/>
</dbReference>
<protein>
    <submittedName>
        <fullName evidence="3">YHS domain-containing protein</fullName>
    </submittedName>
</protein>
<feature type="chain" id="PRO_5037369631" evidence="1">
    <location>
        <begin position="22"/>
        <end position="146"/>
    </location>
</feature>
<reference evidence="3" key="1">
    <citation type="submission" date="2020-11" db="EMBL/GenBank/DDBJ databases">
        <title>Genome of Flavobacterium soyangense.</title>
        <authorList>
            <person name="Liu Q."/>
            <person name="Xin Y.-H."/>
        </authorList>
    </citation>
    <scope>NUCLEOTIDE SEQUENCE</scope>
    <source>
        <strain evidence="3">CGMCC 1.13493</strain>
    </source>
</reference>
<sequence length="146" mass="16548">MKKMFFMLMFAMTAIVGNAQKAQIYSTKAGAINGYDAVSYFSESKPVKGDAKFTLKWMDATWYFSTNKNLEVFKANPEKYAPKYGGYCAYGVAQGHKAPTDPEAWSITDGVLYLNYNKEVQKMWTKDQKDLALKADSKWSTVKNDK</sequence>
<comment type="caution">
    <text evidence="3">The sequence shown here is derived from an EMBL/GenBank/DDBJ whole genome shotgun (WGS) entry which is preliminary data.</text>
</comment>
<feature type="domain" description="YHS" evidence="2">
    <location>
        <begin position="38"/>
        <end position="83"/>
    </location>
</feature>
<dbReference type="InterPro" id="IPR007029">
    <property type="entry name" value="YHS_dom"/>
</dbReference>
<accession>A0A930UFE0</accession>
<dbReference type="Pfam" id="PF04945">
    <property type="entry name" value="YHS"/>
    <property type="match status" value="1"/>
</dbReference>
<evidence type="ECO:0000313" key="3">
    <source>
        <dbReference type="EMBL" id="MBF2709872.1"/>
    </source>
</evidence>
<evidence type="ECO:0000259" key="2">
    <source>
        <dbReference type="Pfam" id="PF04945"/>
    </source>
</evidence>
<dbReference type="AlphaFoldDB" id="A0A930UFE0"/>
<dbReference type="RefSeq" id="WP_194313104.1">
    <property type="nucleotide sequence ID" value="NZ_JADHEC010000048.1"/>
</dbReference>
<dbReference type="Proteomes" id="UP000646211">
    <property type="component" value="Unassembled WGS sequence"/>
</dbReference>
<evidence type="ECO:0000256" key="1">
    <source>
        <dbReference type="SAM" id="SignalP"/>
    </source>
</evidence>
<evidence type="ECO:0000313" key="4">
    <source>
        <dbReference type="Proteomes" id="UP000646211"/>
    </source>
</evidence>
<proteinExistence type="predicted"/>
<name>A0A930UFE0_9FLAO</name>
<keyword evidence="4" id="KW-1185">Reference proteome</keyword>